<reference evidence="1 2" key="1">
    <citation type="submission" date="2015-10" db="EMBL/GenBank/DDBJ databases">
        <title>Genome sequencing of Penicillium freii.</title>
        <authorList>
            <person name="Nguyen H.D."/>
            <person name="Visagie C.M."/>
            <person name="Seifert K.A."/>
        </authorList>
    </citation>
    <scope>NUCLEOTIDE SEQUENCE [LARGE SCALE GENOMIC DNA]</scope>
    <source>
        <strain evidence="1 2">DAOM 242723</strain>
    </source>
</reference>
<sequence>MGLHTWSEGDEGRTRKRCEVESCPDELRRWWGVTEIPNCSHQVSWASITRENSSSSSSEYIKIIINLIPNEIEYSANSGRAPATC</sequence>
<name>A0A101MFM5_PENFR</name>
<evidence type="ECO:0000313" key="1">
    <source>
        <dbReference type="EMBL" id="KUM59485.1"/>
    </source>
</evidence>
<protein>
    <submittedName>
        <fullName evidence="1">Uncharacterized protein</fullName>
    </submittedName>
</protein>
<dbReference type="AlphaFoldDB" id="A0A101MFM5"/>
<evidence type="ECO:0000313" key="2">
    <source>
        <dbReference type="Proteomes" id="UP000055045"/>
    </source>
</evidence>
<dbReference type="EMBL" id="LLXE01000222">
    <property type="protein sequence ID" value="KUM59485.1"/>
    <property type="molecule type" value="Genomic_DNA"/>
</dbReference>
<accession>A0A101MFM5</accession>
<keyword evidence="2" id="KW-1185">Reference proteome</keyword>
<organism evidence="1 2">
    <name type="scientific">Penicillium freii</name>
    <dbReference type="NCBI Taxonomy" id="48697"/>
    <lineage>
        <taxon>Eukaryota</taxon>
        <taxon>Fungi</taxon>
        <taxon>Dikarya</taxon>
        <taxon>Ascomycota</taxon>
        <taxon>Pezizomycotina</taxon>
        <taxon>Eurotiomycetes</taxon>
        <taxon>Eurotiomycetidae</taxon>
        <taxon>Eurotiales</taxon>
        <taxon>Aspergillaceae</taxon>
        <taxon>Penicillium</taxon>
    </lineage>
</organism>
<proteinExistence type="predicted"/>
<dbReference type="Proteomes" id="UP000055045">
    <property type="component" value="Unassembled WGS sequence"/>
</dbReference>
<gene>
    <name evidence="1" type="ORF">ACN42_g7660</name>
</gene>
<comment type="caution">
    <text evidence="1">The sequence shown here is derived from an EMBL/GenBank/DDBJ whole genome shotgun (WGS) entry which is preliminary data.</text>
</comment>